<dbReference type="EMBL" id="JASCQP010000027">
    <property type="protein sequence ID" value="MDI5891802.1"/>
    <property type="molecule type" value="Genomic_DNA"/>
</dbReference>
<keyword evidence="3" id="KW-1185">Reference proteome</keyword>
<evidence type="ECO:0000313" key="3">
    <source>
        <dbReference type="Proteomes" id="UP001225957"/>
    </source>
</evidence>
<gene>
    <name evidence="2" type="ORF">QLQ83_11895</name>
</gene>
<feature type="transmembrane region" description="Helical" evidence="1">
    <location>
        <begin position="69"/>
        <end position="85"/>
    </location>
</feature>
<evidence type="ECO:0000256" key="1">
    <source>
        <dbReference type="SAM" id="Phobius"/>
    </source>
</evidence>
<keyword evidence="1" id="KW-1133">Transmembrane helix</keyword>
<sequence length="121" mass="12677">MSKYRSFGVGAIVLFLASLAGLAIAFYAYITPLTGVTGTVGALIAIVACIALAVLALILSAVKRRGARIALRVLILLGLSGTFLAGLLLHLWWLSGAMVIGLVGLIIDMVRSTHHTRPVHS</sequence>
<protein>
    <submittedName>
        <fullName evidence="2">Uncharacterized protein</fullName>
    </submittedName>
</protein>
<keyword evidence="1" id="KW-0472">Membrane</keyword>
<feature type="transmembrane region" description="Helical" evidence="1">
    <location>
        <begin position="7"/>
        <end position="30"/>
    </location>
</feature>
<comment type="caution">
    <text evidence="2">The sequence shown here is derived from an EMBL/GenBank/DDBJ whole genome shotgun (WGS) entry which is preliminary data.</text>
</comment>
<proteinExistence type="predicted"/>
<dbReference type="Proteomes" id="UP001225957">
    <property type="component" value="Unassembled WGS sequence"/>
</dbReference>
<dbReference type="RefSeq" id="WP_282735740.1">
    <property type="nucleotide sequence ID" value="NZ_JASCQP010000027.1"/>
</dbReference>
<organism evidence="2 3">
    <name type="scientific">Halomonas rhizosphaerae</name>
    <dbReference type="NCBI Taxonomy" id="3043296"/>
    <lineage>
        <taxon>Bacteria</taxon>
        <taxon>Pseudomonadati</taxon>
        <taxon>Pseudomonadota</taxon>
        <taxon>Gammaproteobacteria</taxon>
        <taxon>Oceanospirillales</taxon>
        <taxon>Halomonadaceae</taxon>
        <taxon>Halomonas</taxon>
    </lineage>
</organism>
<reference evidence="2 3" key="1">
    <citation type="submission" date="2023-04" db="EMBL/GenBank/DDBJ databases">
        <title>Halomonas strains isolated from rhizosphere soil.</title>
        <authorList>
            <person name="Xu L."/>
            <person name="Sun J.-Q."/>
        </authorList>
    </citation>
    <scope>NUCLEOTIDE SEQUENCE [LARGE SCALE GENOMIC DNA]</scope>
    <source>
        <strain evidence="2 3">LR5S20</strain>
    </source>
</reference>
<evidence type="ECO:0000313" key="2">
    <source>
        <dbReference type="EMBL" id="MDI5891802.1"/>
    </source>
</evidence>
<accession>A0ABT6V4D5</accession>
<name>A0ABT6V4D5_9GAMM</name>
<feature type="transmembrane region" description="Helical" evidence="1">
    <location>
        <begin position="42"/>
        <end position="62"/>
    </location>
</feature>
<keyword evidence="1" id="KW-0812">Transmembrane</keyword>